<dbReference type="PANTHER" id="PTHR35271:SF1">
    <property type="entry name" value="ABC TRANSPORTER, SUBSTRATE-BINDING LIPOPROTEIN"/>
    <property type="match status" value="1"/>
</dbReference>
<gene>
    <name evidence="1" type="ORF">VQ03_12160</name>
</gene>
<proteinExistence type="predicted"/>
<dbReference type="Pfam" id="PF04392">
    <property type="entry name" value="ABC_sub_bind"/>
    <property type="match status" value="1"/>
</dbReference>
<name>A0A0J6T6X4_9HYPH</name>
<reference evidence="1 2" key="1">
    <citation type="submission" date="2015-03" db="EMBL/GenBank/DDBJ databases">
        <title>Genome sequencing of Methylobacterium tarhaniae DSM 25844.</title>
        <authorList>
            <person name="Chaudhry V."/>
            <person name="Patil P.B."/>
        </authorList>
    </citation>
    <scope>NUCLEOTIDE SEQUENCE [LARGE SCALE GENOMIC DNA]</scope>
    <source>
        <strain evidence="1 2">DSM 25844</strain>
    </source>
</reference>
<evidence type="ECO:0000313" key="2">
    <source>
        <dbReference type="Proteomes" id="UP000036449"/>
    </source>
</evidence>
<organism evidence="1 2">
    <name type="scientific">Methylobacterium tarhaniae</name>
    <dbReference type="NCBI Taxonomy" id="1187852"/>
    <lineage>
        <taxon>Bacteria</taxon>
        <taxon>Pseudomonadati</taxon>
        <taxon>Pseudomonadota</taxon>
        <taxon>Alphaproteobacteria</taxon>
        <taxon>Hyphomicrobiales</taxon>
        <taxon>Methylobacteriaceae</taxon>
        <taxon>Methylobacterium</taxon>
    </lineage>
</organism>
<dbReference type="Gene3D" id="3.40.50.2300">
    <property type="match status" value="2"/>
</dbReference>
<evidence type="ECO:0000313" key="1">
    <source>
        <dbReference type="EMBL" id="KMO41724.1"/>
    </source>
</evidence>
<dbReference type="OrthoDB" id="1680494at2"/>
<sequence>MTTQRRRAGDPRSASRLQRRQILAWLGGAAIGTRGARAQPGPAQPVIGYLGLEAPEPYASRLAAFRDGLAEAGFVEGRNVAIAFRWAEGRYERLPDLARELVEHRVAVLAAPGGAPVALAAKAATATIPIVFEMGGDPVALGVVQDLARPRGNLTGVSSLSVEVSRKRLEFLHEAMPATTTFAVAFNPTSPTAPSQLQSLHEAAEILGVRLRPSPVADEADFAPIFAGAAAQPPAGLVFTSDPYFALRSRLLADLATRHALPAVTQSRDFPLAGGLMSYGGDFTQTHRLAGLYAGRLLKGERPSDLPVQLVTKVELFVNLKAAAALGVTVPPALLSAADTVLE</sequence>
<protein>
    <submittedName>
        <fullName evidence="1">ABC transporter substrate-binding protein</fullName>
    </submittedName>
</protein>
<comment type="caution">
    <text evidence="1">The sequence shown here is derived from an EMBL/GenBank/DDBJ whole genome shotgun (WGS) entry which is preliminary data.</text>
</comment>
<dbReference type="PATRIC" id="fig|1187852.3.peg.6365"/>
<accession>A0A0J6T6X4</accession>
<keyword evidence="2" id="KW-1185">Reference proteome</keyword>
<dbReference type="CDD" id="cd06325">
    <property type="entry name" value="PBP1_ABC_unchar_transporter"/>
    <property type="match status" value="1"/>
</dbReference>
<dbReference type="InterPro" id="IPR007487">
    <property type="entry name" value="ABC_transpt-TYRBP-like"/>
</dbReference>
<dbReference type="EMBL" id="LABZ01000078">
    <property type="protein sequence ID" value="KMO41724.1"/>
    <property type="molecule type" value="Genomic_DNA"/>
</dbReference>
<dbReference type="RefSeq" id="WP_048451137.1">
    <property type="nucleotide sequence ID" value="NZ_LABZ01000078.1"/>
</dbReference>
<dbReference type="AlphaFoldDB" id="A0A0J6T6X4"/>
<dbReference type="PANTHER" id="PTHR35271">
    <property type="entry name" value="ABC TRANSPORTER, SUBSTRATE-BINDING LIPOPROTEIN-RELATED"/>
    <property type="match status" value="1"/>
</dbReference>
<dbReference type="Proteomes" id="UP000036449">
    <property type="component" value="Unassembled WGS sequence"/>
</dbReference>